<dbReference type="InterPro" id="IPR036770">
    <property type="entry name" value="Ankyrin_rpt-contain_sf"/>
</dbReference>
<accession>A0AAW6GHM9</accession>
<dbReference type="EMBL" id="JAQNSB010000026">
    <property type="protein sequence ID" value="MDC1856281.1"/>
    <property type="molecule type" value="Genomic_DNA"/>
</dbReference>
<dbReference type="Pfam" id="PF00350">
    <property type="entry name" value="Dynamin_N"/>
    <property type="match status" value="1"/>
</dbReference>
<feature type="region of interest" description="Disordered" evidence="2">
    <location>
        <begin position="1"/>
        <end position="29"/>
    </location>
</feature>
<keyword evidence="1" id="KW-0175">Coiled coil</keyword>
<evidence type="ECO:0000259" key="3">
    <source>
        <dbReference type="Pfam" id="PF00350"/>
    </source>
</evidence>
<dbReference type="RefSeq" id="WP_272195927.1">
    <property type="nucleotide sequence ID" value="NZ_JAQNSB010000026.1"/>
</dbReference>
<sequence>MALLDNKDFNGDEWGNEQKEDTPKPRGTVTECTRSTFLRLNPYECSPEKALDLMGKICQALPSDNRKTWMTAIDNLLFREFQDDVNSDEARRLKEHNNLETYFFTKRDLFCDKDFIYRLKEEISRFLLAMDKQAKRLSPKAVYVSVAGSFSAAKSTLLNYLARCPNLLPVDNIPTTVIPTFLHCGEFCDGLSVSGVNKINAIVPLNSDVLNCISHPKDGCEGNAAQIAASLQHFIVQVPNQDYRDLVFIDTPGYDNVQDSKSELSSDRVVANKYMQLGEVVLWLIPVNNGSLKGSEIDILKKLALPEDSQKEKDSKEGETSMRAAHSRKIILLITKADLKDKDGRMEVFDLICSQAENIPNIIDVATISTFDSTKWQECWHSRSGYDFDTILRKATSDIPLLYETQRYVDKILKLFNDECNESEKTFHQLEAERNLSTSVHRSAVLNLQKTRNKHKLFWADHENLQKDISLIIEEQFRKEVKNIENNLQWENNKATNLSSRMDDIQKHISKLKEWEHQLKDWLKDVLPMLDYHETKPSVSSVRHKTVRLYFKLSKRKKRVIPHVHYWTIARETIWPGEPMIFTKSEKGNNIWQFDLPDWASGVVFSIVQSDGTVVSQSIDFINSDIKEYHVYNLSRCTGLLDRQVSSKKKRICKPAPNIAEFSNNTLAHPLFSIDIFKAIEMNDTSRLFECLSIRQDITGMFNRKGMSAVTYAAHIGSAKSLELFVRYGGKDALNIADKRGFNALHSAASSLMFETCAAILRTDAKLAETLTIDGRSTIDLIPQPFKELYEKIKNKL</sequence>
<comment type="caution">
    <text evidence="4">The sequence shown here is derived from an EMBL/GenBank/DDBJ whole genome shotgun (WGS) entry which is preliminary data.</text>
</comment>
<dbReference type="SUPFAM" id="SSF52540">
    <property type="entry name" value="P-loop containing nucleoside triphosphate hydrolases"/>
    <property type="match status" value="1"/>
</dbReference>
<reference evidence="4" key="1">
    <citation type="submission" date="2022-10" db="EMBL/GenBank/DDBJ databases">
        <title>Human gut microbiome strain richness.</title>
        <authorList>
            <person name="Chen-Liaw A."/>
        </authorList>
    </citation>
    <scope>NUCLEOTIDE SEQUENCE</scope>
    <source>
        <strain evidence="4">BSD2780061687st1_G10_BSD2780061687b_171204</strain>
    </source>
</reference>
<dbReference type="InterPro" id="IPR045063">
    <property type="entry name" value="Dynamin_N"/>
</dbReference>
<dbReference type="Gene3D" id="3.40.50.300">
    <property type="entry name" value="P-loop containing nucleotide triphosphate hydrolases"/>
    <property type="match status" value="1"/>
</dbReference>
<feature type="coiled-coil region" evidence="1">
    <location>
        <begin position="474"/>
        <end position="525"/>
    </location>
</feature>
<dbReference type="Gene3D" id="1.25.40.20">
    <property type="entry name" value="Ankyrin repeat-containing domain"/>
    <property type="match status" value="1"/>
</dbReference>
<dbReference type="InterPro" id="IPR027417">
    <property type="entry name" value="P-loop_NTPase"/>
</dbReference>
<dbReference type="Proteomes" id="UP001214113">
    <property type="component" value="Unassembled WGS sequence"/>
</dbReference>
<evidence type="ECO:0000256" key="2">
    <source>
        <dbReference type="SAM" id="MobiDB-lite"/>
    </source>
</evidence>
<feature type="compositionally biased region" description="Basic and acidic residues" evidence="2">
    <location>
        <begin position="1"/>
        <end position="24"/>
    </location>
</feature>
<evidence type="ECO:0000313" key="4">
    <source>
        <dbReference type="EMBL" id="MDC1856281.1"/>
    </source>
</evidence>
<organism evidence="4 5">
    <name type="scientific">Bacteroides uniformis</name>
    <dbReference type="NCBI Taxonomy" id="820"/>
    <lineage>
        <taxon>Bacteria</taxon>
        <taxon>Pseudomonadati</taxon>
        <taxon>Bacteroidota</taxon>
        <taxon>Bacteroidia</taxon>
        <taxon>Bacteroidales</taxon>
        <taxon>Bacteroidaceae</taxon>
        <taxon>Bacteroides</taxon>
    </lineage>
</organism>
<dbReference type="SUPFAM" id="SSF48403">
    <property type="entry name" value="Ankyrin repeat"/>
    <property type="match status" value="1"/>
</dbReference>
<name>A0AAW6GHM9_BACUN</name>
<evidence type="ECO:0000313" key="5">
    <source>
        <dbReference type="Proteomes" id="UP001214113"/>
    </source>
</evidence>
<evidence type="ECO:0000256" key="1">
    <source>
        <dbReference type="SAM" id="Coils"/>
    </source>
</evidence>
<feature type="domain" description="Dynamin N-terminal" evidence="3">
    <location>
        <begin position="144"/>
        <end position="308"/>
    </location>
</feature>
<gene>
    <name evidence="4" type="ORF">POZ22_16050</name>
</gene>
<protein>
    <submittedName>
        <fullName evidence="4">Dynamin family protein</fullName>
    </submittedName>
</protein>
<proteinExistence type="predicted"/>
<dbReference type="AlphaFoldDB" id="A0AAW6GHM9"/>